<dbReference type="AlphaFoldDB" id="A0A075V9T9"/>
<keyword evidence="2" id="KW-0812">Transmembrane</keyword>
<dbReference type="KEGG" id="aja:AJAP_41660"/>
<dbReference type="Pfam" id="PF11755">
    <property type="entry name" value="DUF3311"/>
    <property type="match status" value="1"/>
</dbReference>
<feature type="region of interest" description="Disordered" evidence="1">
    <location>
        <begin position="73"/>
        <end position="92"/>
    </location>
</feature>
<feature type="transmembrane region" description="Helical" evidence="2">
    <location>
        <begin position="46"/>
        <end position="68"/>
    </location>
</feature>
<accession>A0A075V9T9</accession>
<keyword evidence="2" id="KW-0472">Membrane</keyword>
<protein>
    <recommendedName>
        <fullName evidence="5">DUF3311 domain-containing protein</fullName>
    </recommendedName>
</protein>
<evidence type="ECO:0000313" key="3">
    <source>
        <dbReference type="EMBL" id="AIG81106.1"/>
    </source>
</evidence>
<name>A0A075V9T9_9PSEU</name>
<dbReference type="STRING" id="208439.AJAP_41660"/>
<dbReference type="HOGENOM" id="CLU_183045_0_0_11"/>
<sequence>MASGKADGKVRGFQFSPWNLLLIIPLLVLITSLFNSDGPRLFGMPFFYWFQFVFVVVGVLCTWIVYVMTKDKPTSERPDRLSVDELDEGDVK</sequence>
<evidence type="ECO:0000256" key="2">
    <source>
        <dbReference type="SAM" id="Phobius"/>
    </source>
</evidence>
<evidence type="ECO:0000313" key="4">
    <source>
        <dbReference type="Proteomes" id="UP000028492"/>
    </source>
</evidence>
<organism evidence="3 4">
    <name type="scientific">Amycolatopsis japonica</name>
    <dbReference type="NCBI Taxonomy" id="208439"/>
    <lineage>
        <taxon>Bacteria</taxon>
        <taxon>Bacillati</taxon>
        <taxon>Actinomycetota</taxon>
        <taxon>Actinomycetes</taxon>
        <taxon>Pseudonocardiales</taxon>
        <taxon>Pseudonocardiaceae</taxon>
        <taxon>Amycolatopsis</taxon>
        <taxon>Amycolatopsis japonica group</taxon>
    </lineage>
</organism>
<dbReference type="EMBL" id="CP008953">
    <property type="protein sequence ID" value="AIG81106.1"/>
    <property type="molecule type" value="Genomic_DNA"/>
</dbReference>
<dbReference type="eggNOG" id="ENOG50333N5">
    <property type="taxonomic scope" value="Bacteria"/>
</dbReference>
<proteinExistence type="predicted"/>
<dbReference type="InterPro" id="IPR021741">
    <property type="entry name" value="DUF3311"/>
</dbReference>
<keyword evidence="2" id="KW-1133">Transmembrane helix</keyword>
<feature type="transmembrane region" description="Helical" evidence="2">
    <location>
        <begin position="12"/>
        <end position="34"/>
    </location>
</feature>
<evidence type="ECO:0000256" key="1">
    <source>
        <dbReference type="SAM" id="MobiDB-lite"/>
    </source>
</evidence>
<evidence type="ECO:0008006" key="5">
    <source>
        <dbReference type="Google" id="ProtNLM"/>
    </source>
</evidence>
<reference evidence="3 4" key="1">
    <citation type="journal article" date="2014" name="J. Biotechnol.">
        <title>Complete genome sequence of the actinobacterium Amycolatopsis japonica MG417-CF17(T) (=DSM 44213T) producing (S,S)-N,N'-ethylenediaminedisuccinic acid.</title>
        <authorList>
            <person name="Stegmann E."/>
            <person name="Albersmeier A."/>
            <person name="Spohn M."/>
            <person name="Gert H."/>
            <person name="Weber T."/>
            <person name="Wohlleben W."/>
            <person name="Kalinowski J."/>
            <person name="Ruckert C."/>
        </authorList>
    </citation>
    <scope>NUCLEOTIDE SEQUENCE [LARGE SCALE GENOMIC DNA]</scope>
    <source>
        <strain evidence="4">MG417-CF17 (DSM 44213)</strain>
    </source>
</reference>
<gene>
    <name evidence="3" type="ORF">AJAP_41660</name>
</gene>
<dbReference type="Proteomes" id="UP000028492">
    <property type="component" value="Chromosome"/>
</dbReference>
<keyword evidence="4" id="KW-1185">Reference proteome</keyword>
<dbReference type="RefSeq" id="WP_038521797.1">
    <property type="nucleotide sequence ID" value="NZ_CP008953.1"/>
</dbReference>